<evidence type="ECO:0000313" key="2">
    <source>
        <dbReference type="EMBL" id="EJK45950.1"/>
    </source>
</evidence>
<comment type="caution">
    <text evidence="2">The sequence shown here is derived from an EMBL/GenBank/DDBJ whole genome shotgun (WGS) entry which is preliminary data.</text>
</comment>
<protein>
    <submittedName>
        <fullName evidence="2">Uncharacterized protein</fullName>
    </submittedName>
</protein>
<dbReference type="EMBL" id="AGNL01048115">
    <property type="protein sequence ID" value="EJK45950.1"/>
    <property type="molecule type" value="Genomic_DNA"/>
</dbReference>
<evidence type="ECO:0000313" key="3">
    <source>
        <dbReference type="Proteomes" id="UP000266841"/>
    </source>
</evidence>
<accession>K0R1T7</accession>
<feature type="region of interest" description="Disordered" evidence="1">
    <location>
        <begin position="119"/>
        <end position="142"/>
    </location>
</feature>
<sequence length="163" mass="18325">MNEWHYLGEYWDFDNVISKMELQSGIFLVQPCHRSPAKWPPKIRSSSANFAAMDGDQPNAAALPKTEPNPLLYEPALHGRHAVLAKRLAQLAHADGAQDPDLPHRVPDLCEWRHVLDERGLKVPNPPPPGRSEEEAGRRQRRRAHWGLSMCRHLGGLVVDTPG</sequence>
<dbReference type="AlphaFoldDB" id="K0R1T7"/>
<evidence type="ECO:0000256" key="1">
    <source>
        <dbReference type="SAM" id="MobiDB-lite"/>
    </source>
</evidence>
<dbReference type="Proteomes" id="UP000266841">
    <property type="component" value="Unassembled WGS sequence"/>
</dbReference>
<name>K0R1T7_THAOC</name>
<organism evidence="2 3">
    <name type="scientific">Thalassiosira oceanica</name>
    <name type="common">Marine diatom</name>
    <dbReference type="NCBI Taxonomy" id="159749"/>
    <lineage>
        <taxon>Eukaryota</taxon>
        <taxon>Sar</taxon>
        <taxon>Stramenopiles</taxon>
        <taxon>Ochrophyta</taxon>
        <taxon>Bacillariophyta</taxon>
        <taxon>Coscinodiscophyceae</taxon>
        <taxon>Thalassiosirophycidae</taxon>
        <taxon>Thalassiosirales</taxon>
        <taxon>Thalassiosiraceae</taxon>
        <taxon>Thalassiosira</taxon>
    </lineage>
</organism>
<proteinExistence type="predicted"/>
<gene>
    <name evidence="2" type="ORF">THAOC_35411</name>
</gene>
<reference evidence="2 3" key="1">
    <citation type="journal article" date="2012" name="Genome Biol.">
        <title>Genome and low-iron response of an oceanic diatom adapted to chronic iron limitation.</title>
        <authorList>
            <person name="Lommer M."/>
            <person name="Specht M."/>
            <person name="Roy A.S."/>
            <person name="Kraemer L."/>
            <person name="Andreson R."/>
            <person name="Gutowska M.A."/>
            <person name="Wolf J."/>
            <person name="Bergner S.V."/>
            <person name="Schilhabel M.B."/>
            <person name="Klostermeier U.C."/>
            <person name="Beiko R.G."/>
            <person name="Rosenstiel P."/>
            <person name="Hippler M."/>
            <person name="Laroche J."/>
        </authorList>
    </citation>
    <scope>NUCLEOTIDE SEQUENCE [LARGE SCALE GENOMIC DNA]</scope>
    <source>
        <strain evidence="2 3">CCMP1005</strain>
    </source>
</reference>
<keyword evidence="3" id="KW-1185">Reference proteome</keyword>